<proteinExistence type="predicted"/>
<dbReference type="AlphaFoldDB" id="A0A1G2HNV7"/>
<dbReference type="PROSITE" id="PS51186">
    <property type="entry name" value="GNAT"/>
    <property type="match status" value="1"/>
</dbReference>
<organism evidence="2 3">
    <name type="scientific">Candidatus Staskawiczbacteria bacterium RIFCSPHIGHO2_01_FULL_39_25</name>
    <dbReference type="NCBI Taxonomy" id="1802202"/>
    <lineage>
        <taxon>Bacteria</taxon>
        <taxon>Candidatus Staskawicziibacteriota</taxon>
    </lineage>
</organism>
<sequence>MTRQSDIKMVLEIESENLHDPWHEEDFLHFLYAQDCVCMVAEHDKRILGFMVYKLYDQKVSIINLRIAQCVQRNKIGTACIEKLKGKLQEGKREKISMIIREHNVTSQLFLKKQGFQWIETLPEFYDDTPEDAYVMQWKLDSALPNTHS</sequence>
<dbReference type="Gene3D" id="3.40.630.30">
    <property type="match status" value="1"/>
</dbReference>
<dbReference type="Proteomes" id="UP000176855">
    <property type="component" value="Unassembled WGS sequence"/>
</dbReference>
<evidence type="ECO:0000313" key="2">
    <source>
        <dbReference type="EMBL" id="OGZ64176.1"/>
    </source>
</evidence>
<name>A0A1G2HNV7_9BACT</name>
<dbReference type="SUPFAM" id="SSF55729">
    <property type="entry name" value="Acyl-CoA N-acyltransferases (Nat)"/>
    <property type="match status" value="1"/>
</dbReference>
<dbReference type="InterPro" id="IPR000182">
    <property type="entry name" value="GNAT_dom"/>
</dbReference>
<dbReference type="GO" id="GO:0016747">
    <property type="term" value="F:acyltransferase activity, transferring groups other than amino-acyl groups"/>
    <property type="evidence" value="ECO:0007669"/>
    <property type="project" value="InterPro"/>
</dbReference>
<dbReference type="STRING" id="1802202.A2730_03495"/>
<gene>
    <name evidence="2" type="ORF">A2730_03495</name>
</gene>
<dbReference type="EMBL" id="MHOO01000008">
    <property type="protein sequence ID" value="OGZ64176.1"/>
    <property type="molecule type" value="Genomic_DNA"/>
</dbReference>
<reference evidence="2 3" key="1">
    <citation type="journal article" date="2016" name="Nat. Commun.">
        <title>Thousands of microbial genomes shed light on interconnected biogeochemical processes in an aquifer system.</title>
        <authorList>
            <person name="Anantharaman K."/>
            <person name="Brown C.T."/>
            <person name="Hug L.A."/>
            <person name="Sharon I."/>
            <person name="Castelle C.J."/>
            <person name="Probst A.J."/>
            <person name="Thomas B.C."/>
            <person name="Singh A."/>
            <person name="Wilkins M.J."/>
            <person name="Karaoz U."/>
            <person name="Brodie E.L."/>
            <person name="Williams K.H."/>
            <person name="Hubbard S.S."/>
            <person name="Banfield J.F."/>
        </authorList>
    </citation>
    <scope>NUCLEOTIDE SEQUENCE [LARGE SCALE GENOMIC DNA]</scope>
</reference>
<evidence type="ECO:0000313" key="3">
    <source>
        <dbReference type="Proteomes" id="UP000176855"/>
    </source>
</evidence>
<feature type="domain" description="N-acetyltransferase" evidence="1">
    <location>
        <begin position="1"/>
        <end position="141"/>
    </location>
</feature>
<dbReference type="Pfam" id="PF00583">
    <property type="entry name" value="Acetyltransf_1"/>
    <property type="match status" value="1"/>
</dbReference>
<protein>
    <recommendedName>
        <fullName evidence="1">N-acetyltransferase domain-containing protein</fullName>
    </recommendedName>
</protein>
<evidence type="ECO:0000259" key="1">
    <source>
        <dbReference type="PROSITE" id="PS51186"/>
    </source>
</evidence>
<accession>A0A1G2HNV7</accession>
<dbReference type="InterPro" id="IPR016181">
    <property type="entry name" value="Acyl_CoA_acyltransferase"/>
</dbReference>
<comment type="caution">
    <text evidence="2">The sequence shown here is derived from an EMBL/GenBank/DDBJ whole genome shotgun (WGS) entry which is preliminary data.</text>
</comment>